<dbReference type="OrthoDB" id="2987622at2"/>
<evidence type="ECO:0000313" key="4">
    <source>
        <dbReference type="Proteomes" id="UP000509327"/>
    </source>
</evidence>
<keyword evidence="4" id="KW-1185">Reference proteome</keyword>
<protein>
    <submittedName>
        <fullName evidence="1">Uncharacterized protein</fullName>
    </submittedName>
</protein>
<evidence type="ECO:0000313" key="3">
    <source>
        <dbReference type="Proteomes" id="UP000247790"/>
    </source>
</evidence>
<dbReference type="EMBL" id="CP054614">
    <property type="protein sequence ID" value="QKS55897.1"/>
    <property type="molecule type" value="Genomic_DNA"/>
</dbReference>
<evidence type="ECO:0000313" key="1">
    <source>
        <dbReference type="EMBL" id="PYE51514.1"/>
    </source>
</evidence>
<dbReference type="EMBL" id="QJSW01000002">
    <property type="protein sequence ID" value="PYE51514.1"/>
    <property type="molecule type" value="Genomic_DNA"/>
</dbReference>
<dbReference type="Proteomes" id="UP000509327">
    <property type="component" value="Chromosome"/>
</dbReference>
<proteinExistence type="predicted"/>
<accession>A0A2V4VEL5</accession>
<name>A0A2V4VEL5_PAEBA</name>
<sequence length="211" mass="24956">MRNFNEEIQTKNAEVEGLKVELKKIQGIFKEKLISFFRDLYNTESKKLVIEHAEKAAELGEEKLRLLKKDVQTLVSNVSDVVEKHIEKEVLWWHLKENSHTYTHYSEHRIPEFLDEECRYIYGELGTIFANHKMITVHDSEYGAARGIDNNFNRKGGKVRFSYGFELSKDIKEELNHYSEVHKKAISLRKEIEKIKQEQMKERIGDVWDSL</sequence>
<dbReference type="AlphaFoldDB" id="A0A2V4VEL5"/>
<dbReference type="RefSeq" id="WP_110894603.1">
    <property type="nucleotide sequence ID" value="NZ_CP054614.1"/>
</dbReference>
<reference evidence="1 3" key="1">
    <citation type="submission" date="2018-06" db="EMBL/GenBank/DDBJ databases">
        <title>Genomic Encyclopedia of Type Strains, Phase III (KMG-III): the genomes of soil and plant-associated and newly described type strains.</title>
        <authorList>
            <person name="Whitman W."/>
        </authorList>
    </citation>
    <scope>NUCLEOTIDE SEQUENCE [LARGE SCALE GENOMIC DNA]</scope>
    <source>
        <strain evidence="1 3">CECT 7022</strain>
    </source>
</reference>
<organism evidence="1 3">
    <name type="scientific">Paenibacillus barcinonensis</name>
    <dbReference type="NCBI Taxonomy" id="198119"/>
    <lineage>
        <taxon>Bacteria</taxon>
        <taxon>Bacillati</taxon>
        <taxon>Bacillota</taxon>
        <taxon>Bacilli</taxon>
        <taxon>Bacillales</taxon>
        <taxon>Paenibacillaceae</taxon>
        <taxon>Paenibacillus</taxon>
    </lineage>
</organism>
<dbReference type="Proteomes" id="UP000247790">
    <property type="component" value="Unassembled WGS sequence"/>
</dbReference>
<reference evidence="2 4" key="2">
    <citation type="submission" date="2020-06" db="EMBL/GenBank/DDBJ databases">
        <title>Complete genome of Paenibacillus barcinonensis KACC11450.</title>
        <authorList>
            <person name="Kim M."/>
            <person name="Park Y.-J."/>
            <person name="Shin J.-H."/>
        </authorList>
    </citation>
    <scope>NUCLEOTIDE SEQUENCE [LARGE SCALE GENOMIC DNA]</scope>
    <source>
        <strain evidence="2 4">KACC11450</strain>
    </source>
</reference>
<evidence type="ECO:0000313" key="2">
    <source>
        <dbReference type="EMBL" id="QKS55897.1"/>
    </source>
</evidence>
<gene>
    <name evidence="1" type="ORF">DFQ00_102308</name>
    <name evidence="2" type="ORF">HUB98_05815</name>
</gene>